<organism evidence="3 4">
    <name type="scientific">Modicisalibacter luteus</name>
    <dbReference type="NCBI Taxonomy" id="453962"/>
    <lineage>
        <taxon>Bacteria</taxon>
        <taxon>Pseudomonadati</taxon>
        <taxon>Pseudomonadota</taxon>
        <taxon>Gammaproteobacteria</taxon>
        <taxon>Oceanospirillales</taxon>
        <taxon>Halomonadaceae</taxon>
        <taxon>Modicisalibacter</taxon>
    </lineage>
</organism>
<feature type="domain" description="PglD N-terminal" evidence="2">
    <location>
        <begin position="1"/>
        <end position="83"/>
    </location>
</feature>
<dbReference type="InterPro" id="IPR041561">
    <property type="entry name" value="PglD_N"/>
</dbReference>
<dbReference type="RefSeq" id="WP_280513485.1">
    <property type="nucleotide sequence ID" value="NZ_BMXD01000001.1"/>
</dbReference>
<dbReference type="InterPro" id="IPR011004">
    <property type="entry name" value="Trimer_LpxA-like_sf"/>
</dbReference>
<dbReference type="InterPro" id="IPR020019">
    <property type="entry name" value="AcTrfase_PglD-like"/>
</dbReference>
<comment type="similarity">
    <text evidence="1">Belongs to the transferase hexapeptide repeat family.</text>
</comment>
<dbReference type="Pfam" id="PF14602">
    <property type="entry name" value="Hexapep_2"/>
    <property type="match status" value="1"/>
</dbReference>
<accession>A0ABV7M2X5</accession>
<dbReference type="Proteomes" id="UP001595640">
    <property type="component" value="Unassembled WGS sequence"/>
</dbReference>
<evidence type="ECO:0000313" key="4">
    <source>
        <dbReference type="Proteomes" id="UP001595640"/>
    </source>
</evidence>
<dbReference type="Pfam" id="PF17836">
    <property type="entry name" value="PglD_N"/>
    <property type="match status" value="1"/>
</dbReference>
<dbReference type="EMBL" id="JBHRUH010000031">
    <property type="protein sequence ID" value="MFC3293134.1"/>
    <property type="molecule type" value="Genomic_DNA"/>
</dbReference>
<dbReference type="Gene3D" id="3.40.50.20">
    <property type="match status" value="1"/>
</dbReference>
<protein>
    <submittedName>
        <fullName evidence="3">Acetyltransferase</fullName>
    </submittedName>
</protein>
<dbReference type="SUPFAM" id="SSF51161">
    <property type="entry name" value="Trimeric LpxA-like enzymes"/>
    <property type="match status" value="1"/>
</dbReference>
<evidence type="ECO:0000259" key="2">
    <source>
        <dbReference type="Pfam" id="PF17836"/>
    </source>
</evidence>
<name>A0ABV7M2X5_9GAMM</name>
<reference evidence="4" key="1">
    <citation type="journal article" date="2019" name="Int. J. Syst. Evol. Microbiol.">
        <title>The Global Catalogue of Microorganisms (GCM) 10K type strain sequencing project: providing services to taxonomists for standard genome sequencing and annotation.</title>
        <authorList>
            <consortium name="The Broad Institute Genomics Platform"/>
            <consortium name="The Broad Institute Genome Sequencing Center for Infectious Disease"/>
            <person name="Wu L."/>
            <person name="Ma J."/>
        </authorList>
    </citation>
    <scope>NUCLEOTIDE SEQUENCE [LARGE SCALE GENOMIC DNA]</scope>
    <source>
        <strain evidence="4">KCTC 12847</strain>
    </source>
</reference>
<dbReference type="InterPro" id="IPR001451">
    <property type="entry name" value="Hexapep"/>
</dbReference>
<dbReference type="PANTHER" id="PTHR43300:SF7">
    <property type="entry name" value="UDP-N-ACETYLBACILLOSAMINE N-ACETYLTRANSFERASE"/>
    <property type="match status" value="1"/>
</dbReference>
<dbReference type="InterPro" id="IPR050179">
    <property type="entry name" value="Trans_hexapeptide_repeat"/>
</dbReference>
<comment type="caution">
    <text evidence="3">The sequence shown here is derived from an EMBL/GenBank/DDBJ whole genome shotgun (WGS) entry which is preliminary data.</text>
</comment>
<evidence type="ECO:0000313" key="3">
    <source>
        <dbReference type="EMBL" id="MFC3293134.1"/>
    </source>
</evidence>
<sequence>MIGCGGFGREVMPLVDKMINVNNDNKHEDEYVFVVEDHYEIKAQFINGVKVIRLSEFLSLDAERRYFNIAIGDSYARKRINENIPSNLAEPFTVFADSSVLFANSMIGNGAVFCNFTHVTSNADIGKFFHCNIYSYVAHDCVIGDYVTFAPGVMCNGRVVIEDHVYIGAGAIIKDGTEKPIVIGNGAVVGMGAVVTKSVLPGATVIGNPAKPINRRNAYIENGHKGIKI</sequence>
<dbReference type="PANTHER" id="PTHR43300">
    <property type="entry name" value="ACETYLTRANSFERASE"/>
    <property type="match status" value="1"/>
</dbReference>
<dbReference type="Gene3D" id="2.160.10.10">
    <property type="entry name" value="Hexapeptide repeat proteins"/>
    <property type="match status" value="1"/>
</dbReference>
<dbReference type="CDD" id="cd03360">
    <property type="entry name" value="LbH_AT_putative"/>
    <property type="match status" value="1"/>
</dbReference>
<evidence type="ECO:0000256" key="1">
    <source>
        <dbReference type="ARBA" id="ARBA00007274"/>
    </source>
</evidence>
<proteinExistence type="inferred from homology"/>
<gene>
    <name evidence="3" type="ORF">ACFOEI_13850</name>
</gene>
<keyword evidence="4" id="KW-1185">Reference proteome</keyword>